<evidence type="ECO:0000313" key="2">
    <source>
        <dbReference type="EMBL" id="OWY94563.1"/>
    </source>
</evidence>
<dbReference type="AlphaFoldDB" id="A0A225UNJ4"/>
<dbReference type="InterPro" id="IPR056924">
    <property type="entry name" value="SH3_Tf2-1"/>
</dbReference>
<comment type="caution">
    <text evidence="2">The sequence shown here is derived from an EMBL/GenBank/DDBJ whole genome shotgun (WGS) entry which is preliminary data.</text>
</comment>
<protein>
    <recommendedName>
        <fullName evidence="1">Tf2-1-like SH3-like domain-containing protein</fullName>
    </recommendedName>
</protein>
<keyword evidence="3" id="KW-1185">Reference proteome</keyword>
<feature type="domain" description="Tf2-1-like SH3-like" evidence="1">
    <location>
        <begin position="141"/>
        <end position="205"/>
    </location>
</feature>
<dbReference type="InterPro" id="IPR016197">
    <property type="entry name" value="Chromo-like_dom_sf"/>
</dbReference>
<dbReference type="OrthoDB" id="162055at2759"/>
<dbReference type="Pfam" id="PF24626">
    <property type="entry name" value="SH3_Tf2-1"/>
    <property type="match status" value="1"/>
</dbReference>
<accession>A0A225UNJ4</accession>
<dbReference type="Proteomes" id="UP000198211">
    <property type="component" value="Unassembled WGS sequence"/>
</dbReference>
<name>A0A225UNJ4_9STRA</name>
<sequence length="291" mass="33445">MHRRIRANIDYFFLDDGILYFQPRRDSPRRICVPDDRDLKDIILYEHHNVASSGHPGCLKTLLALQENTGMSPFVADHGYNPRSVGALVLPTQRGHSQSSLRFLDKQQVILHQCQDELEMAQATMKYFHDRNRPTYRFEPGDQVLLDTRNLDLPHIGVLGRRKLAPRFIGPYPIIRATTPDTYQIGLPPEVKLHNKFLISYLRPYQLDTNSKRLNDVPRLITRDGLNGLQVQVIINKRLRQNTLYYKVRWYGRDVADSWEPANVLIVDMSAPFGWTSCPAYYGAVGGAISC</sequence>
<dbReference type="SUPFAM" id="SSF54160">
    <property type="entry name" value="Chromo domain-like"/>
    <property type="match status" value="1"/>
</dbReference>
<gene>
    <name evidence="2" type="ORF">PHMEG_00035670</name>
</gene>
<organism evidence="2 3">
    <name type="scientific">Phytophthora megakarya</name>
    <dbReference type="NCBI Taxonomy" id="4795"/>
    <lineage>
        <taxon>Eukaryota</taxon>
        <taxon>Sar</taxon>
        <taxon>Stramenopiles</taxon>
        <taxon>Oomycota</taxon>
        <taxon>Peronosporomycetes</taxon>
        <taxon>Peronosporales</taxon>
        <taxon>Peronosporaceae</taxon>
        <taxon>Phytophthora</taxon>
    </lineage>
</organism>
<dbReference type="CDD" id="cd00024">
    <property type="entry name" value="CD_CSD"/>
    <property type="match status" value="1"/>
</dbReference>
<dbReference type="Gene3D" id="1.10.340.70">
    <property type="match status" value="1"/>
</dbReference>
<dbReference type="EMBL" id="NBNE01014171">
    <property type="protein sequence ID" value="OWY94563.1"/>
    <property type="molecule type" value="Genomic_DNA"/>
</dbReference>
<evidence type="ECO:0000259" key="1">
    <source>
        <dbReference type="Pfam" id="PF24626"/>
    </source>
</evidence>
<reference evidence="3" key="1">
    <citation type="submission" date="2017-03" db="EMBL/GenBank/DDBJ databases">
        <title>Phytopthora megakarya and P. palmivora, two closely related causual agents of cacao black pod achieved similar genome size and gene model numbers by different mechanisms.</title>
        <authorList>
            <person name="Ali S."/>
            <person name="Shao J."/>
            <person name="Larry D.J."/>
            <person name="Kronmiller B."/>
            <person name="Shen D."/>
            <person name="Strem M.D."/>
            <person name="Melnick R.L."/>
            <person name="Guiltinan M.J."/>
            <person name="Tyler B.M."/>
            <person name="Meinhardt L.W."/>
            <person name="Bailey B.A."/>
        </authorList>
    </citation>
    <scope>NUCLEOTIDE SEQUENCE [LARGE SCALE GENOMIC DNA]</scope>
    <source>
        <strain evidence="3">zdho120</strain>
    </source>
</reference>
<evidence type="ECO:0000313" key="3">
    <source>
        <dbReference type="Proteomes" id="UP000198211"/>
    </source>
</evidence>
<dbReference type="STRING" id="4795.A0A225UNJ4"/>
<proteinExistence type="predicted"/>